<feature type="transmembrane region" description="Helical" evidence="6">
    <location>
        <begin position="137"/>
        <end position="154"/>
    </location>
</feature>
<evidence type="ECO:0000256" key="4">
    <source>
        <dbReference type="ARBA" id="ARBA00022989"/>
    </source>
</evidence>
<keyword evidence="5 6" id="KW-0472">Membrane</keyword>
<dbReference type="PANTHER" id="PTHR10057:SF0">
    <property type="entry name" value="TRANSLOCATOR PROTEIN"/>
    <property type="match status" value="1"/>
</dbReference>
<evidence type="ECO:0000256" key="3">
    <source>
        <dbReference type="ARBA" id="ARBA00022692"/>
    </source>
</evidence>
<dbReference type="Proteomes" id="UP000094243">
    <property type="component" value="Unassembled WGS sequence"/>
</dbReference>
<feature type="transmembrane region" description="Helical" evidence="6">
    <location>
        <begin position="76"/>
        <end position="97"/>
    </location>
</feature>
<comment type="similarity">
    <text evidence="2">Belongs to the TspO/BZRP family.</text>
</comment>
<keyword evidence="9" id="KW-1185">Reference proteome</keyword>
<evidence type="ECO:0000256" key="5">
    <source>
        <dbReference type="ARBA" id="ARBA00023136"/>
    </source>
</evidence>
<evidence type="ECO:0000313" key="9">
    <source>
        <dbReference type="Proteomes" id="UP000094243"/>
    </source>
</evidence>
<dbReference type="FunFam" id="1.20.1260.100:FF:000001">
    <property type="entry name" value="translocator protein 2"/>
    <property type="match status" value="1"/>
</dbReference>
<dbReference type="GO" id="GO:0016020">
    <property type="term" value="C:membrane"/>
    <property type="evidence" value="ECO:0007669"/>
    <property type="project" value="UniProtKB-SubCell"/>
</dbReference>
<dbReference type="EMBL" id="MIGZ01000010">
    <property type="protein sequence ID" value="ODQ95904.1"/>
    <property type="molecule type" value="Genomic_DNA"/>
</dbReference>
<accession>A0A1E3S1F3</accession>
<dbReference type="Pfam" id="PF03073">
    <property type="entry name" value="TspO_MBR"/>
    <property type="match status" value="1"/>
</dbReference>
<dbReference type="PANTHER" id="PTHR10057">
    <property type="entry name" value="PERIPHERAL-TYPE BENZODIAZEPINE RECEPTOR"/>
    <property type="match status" value="1"/>
</dbReference>
<dbReference type="CDD" id="cd15904">
    <property type="entry name" value="TSPO_MBR"/>
    <property type="match status" value="1"/>
</dbReference>
<dbReference type="GO" id="GO:0033013">
    <property type="term" value="P:tetrapyrrole metabolic process"/>
    <property type="evidence" value="ECO:0007669"/>
    <property type="project" value="UniProtKB-ARBA"/>
</dbReference>
<protein>
    <submittedName>
        <fullName evidence="8">TspO protein</fullName>
    </submittedName>
</protein>
<dbReference type="InterPro" id="IPR038330">
    <property type="entry name" value="TspO/MBR-related_sf"/>
</dbReference>
<keyword evidence="7" id="KW-0732">Signal</keyword>
<feature type="transmembrane region" description="Helical" evidence="6">
    <location>
        <begin position="45"/>
        <end position="64"/>
    </location>
</feature>
<sequence length="158" mass="16970">MRIKTLGAAAAAVTATALVGGASTGRNPQSRWFNKLRKPPYQPPSSVFPVVWPLLYTDIALVSAKALDDSDDTRRKAYTAALSVNLLLNAGWSWIFFSQRRLGLAAVTAAALTASSADLTRRATAVSGKSALALTPYPAWCAFATALSTHIWLLNRHR</sequence>
<keyword evidence="3 6" id="KW-0812">Transmembrane</keyword>
<gene>
    <name evidence="8" type="ORF">BHQ17_03140</name>
</gene>
<keyword evidence="4 6" id="KW-1133">Transmembrane helix</keyword>
<dbReference type="OrthoDB" id="9795496at2"/>
<dbReference type="InterPro" id="IPR004307">
    <property type="entry name" value="TspO_MBR"/>
</dbReference>
<evidence type="ECO:0000256" key="1">
    <source>
        <dbReference type="ARBA" id="ARBA00004141"/>
    </source>
</evidence>
<dbReference type="PIRSF" id="PIRSF005859">
    <property type="entry name" value="PBR"/>
    <property type="match status" value="1"/>
</dbReference>
<dbReference type="Gene3D" id="1.20.1260.100">
    <property type="entry name" value="TspO/MBR protein"/>
    <property type="match status" value="1"/>
</dbReference>
<feature type="chain" id="PRO_5009135352" evidence="7">
    <location>
        <begin position="18"/>
        <end position="158"/>
    </location>
</feature>
<dbReference type="RefSeq" id="WP_069403771.1">
    <property type="nucleotide sequence ID" value="NZ_JBHRZJ010000001.1"/>
</dbReference>
<organism evidence="8 9">
    <name type="scientific">Mycolicibacterium holsaticum</name>
    <dbReference type="NCBI Taxonomy" id="152142"/>
    <lineage>
        <taxon>Bacteria</taxon>
        <taxon>Bacillati</taxon>
        <taxon>Actinomycetota</taxon>
        <taxon>Actinomycetes</taxon>
        <taxon>Mycobacteriales</taxon>
        <taxon>Mycobacteriaceae</taxon>
        <taxon>Mycolicibacterium</taxon>
    </lineage>
</organism>
<comment type="subcellular location">
    <subcellularLocation>
        <location evidence="1">Membrane</location>
        <topology evidence="1">Multi-pass membrane protein</topology>
    </subcellularLocation>
</comment>
<name>A0A1E3S1F3_9MYCO</name>
<feature type="signal peptide" evidence="7">
    <location>
        <begin position="1"/>
        <end position="17"/>
    </location>
</feature>
<evidence type="ECO:0000256" key="7">
    <source>
        <dbReference type="SAM" id="SignalP"/>
    </source>
</evidence>
<proteinExistence type="inferred from homology"/>
<evidence type="ECO:0000256" key="6">
    <source>
        <dbReference type="SAM" id="Phobius"/>
    </source>
</evidence>
<comment type="caution">
    <text evidence="8">The sequence shown here is derived from an EMBL/GenBank/DDBJ whole genome shotgun (WGS) entry which is preliminary data.</text>
</comment>
<evidence type="ECO:0000256" key="2">
    <source>
        <dbReference type="ARBA" id="ARBA00007524"/>
    </source>
</evidence>
<reference evidence="9" key="1">
    <citation type="submission" date="2016-09" db="EMBL/GenBank/DDBJ databases">
        <authorList>
            <person name="Greninger A.L."/>
            <person name="Jerome K.R."/>
            <person name="Mcnair B."/>
            <person name="Wallis C."/>
            <person name="Fang F."/>
        </authorList>
    </citation>
    <scope>NUCLEOTIDE SEQUENCE [LARGE SCALE GENOMIC DNA]</scope>
    <source>
        <strain evidence="9">M7</strain>
    </source>
</reference>
<evidence type="ECO:0000313" key="8">
    <source>
        <dbReference type="EMBL" id="ODQ95904.1"/>
    </source>
</evidence>
<dbReference type="AlphaFoldDB" id="A0A1E3S1F3"/>